<sequence>MDTLSPMPSRVVPRPALYRRTLGWLFTAMLVVFSMPLAAAQAQETEFDSGHVDAFYVTAPDGQLSLSMKEDITGSEVERPGDDVVLRVNENAWSDATESVDAIGTPTYFLPQTQKSDIIWPGWDTQKAQQAGYKDVDLNFVDVSGPGAVYVFETTGFGDIESVTDSGDLELRSGEVINQPYPAHRHVNWAFSEPGTYTMTVQASSNGDTSNKVTYTWSVGDGEAAGEEDGEYVEDEDFDDVEGESDSTDSDAESDGHSAPAGSLSSAGGALGSGNASGNRAASGNHSSDAKSSGKPGREKSRKHVRRGHKSHSGAQEDGSDVALQSAGDDFVETPNYLPWGLGLLGVGMLMLGLGVMRWVLAKVQD</sequence>
<keyword evidence="2" id="KW-0472">Membrane</keyword>
<dbReference type="EMBL" id="CP021252">
    <property type="protein sequence ID" value="ART21405.1"/>
    <property type="molecule type" value="Genomic_DNA"/>
</dbReference>
<dbReference type="RefSeq" id="WP_240504662.1">
    <property type="nucleotide sequence ID" value="NZ_CP021252.1"/>
</dbReference>
<proteinExistence type="predicted"/>
<evidence type="ECO:0000313" key="4">
    <source>
        <dbReference type="Proteomes" id="UP000250197"/>
    </source>
</evidence>
<gene>
    <name evidence="3" type="ORF">CBE89_07790</name>
</gene>
<evidence type="ECO:0000256" key="2">
    <source>
        <dbReference type="SAM" id="Phobius"/>
    </source>
</evidence>
<keyword evidence="2" id="KW-1133">Transmembrane helix</keyword>
<feature type="compositionally biased region" description="Acidic residues" evidence="1">
    <location>
        <begin position="224"/>
        <end position="253"/>
    </location>
</feature>
<dbReference type="NCBIfam" id="TIGR03769">
    <property type="entry name" value="P_ac_wall_RPT"/>
    <property type="match status" value="1"/>
</dbReference>
<feature type="transmembrane region" description="Helical" evidence="2">
    <location>
        <begin position="337"/>
        <end position="361"/>
    </location>
</feature>
<dbReference type="NCBIfam" id="NF038134">
    <property type="entry name" value="choice_anch_M"/>
    <property type="match status" value="1"/>
</dbReference>
<dbReference type="Proteomes" id="UP000250197">
    <property type="component" value="Chromosome"/>
</dbReference>
<feature type="region of interest" description="Disordered" evidence="1">
    <location>
        <begin position="221"/>
        <end position="321"/>
    </location>
</feature>
<organism evidence="3 4">
    <name type="scientific">Corynebacterium striatum</name>
    <dbReference type="NCBI Taxonomy" id="43770"/>
    <lineage>
        <taxon>Bacteria</taxon>
        <taxon>Bacillati</taxon>
        <taxon>Actinomycetota</taxon>
        <taxon>Actinomycetes</taxon>
        <taxon>Mycobacteriales</taxon>
        <taxon>Corynebacteriaceae</taxon>
        <taxon>Corynebacterium</taxon>
    </lineage>
</organism>
<evidence type="ECO:0000313" key="3">
    <source>
        <dbReference type="EMBL" id="ART21405.1"/>
    </source>
</evidence>
<feature type="compositionally biased region" description="Basic residues" evidence="1">
    <location>
        <begin position="300"/>
        <end position="312"/>
    </location>
</feature>
<dbReference type="AlphaFoldDB" id="A0A2Z2J1M0"/>
<dbReference type="InterPro" id="IPR022435">
    <property type="entry name" value="Surface-anchored_actinobac"/>
</dbReference>
<dbReference type="KEGG" id="cstr:CBE89_07790"/>
<evidence type="ECO:0000256" key="1">
    <source>
        <dbReference type="SAM" id="MobiDB-lite"/>
    </source>
</evidence>
<accession>A0A2Z2J1M0</accession>
<reference evidence="3 4" key="1">
    <citation type="submission" date="2017-05" db="EMBL/GenBank/DDBJ databases">
        <title>Complete genome sequence of Corynebacterium striatum KC-Na-1 isolated from Neophocaena asiaeorientalis in Korea.</title>
        <authorList>
            <person name="Kim J.H."/>
            <person name="Lee K."/>
        </authorList>
    </citation>
    <scope>NUCLEOTIDE SEQUENCE [LARGE SCALE GENOMIC DNA]</scope>
    <source>
        <strain evidence="3 4">KC-Na-01</strain>
    </source>
</reference>
<name>A0A2Z2J1M0_CORST</name>
<keyword evidence="2" id="KW-0812">Transmembrane</keyword>
<feature type="compositionally biased region" description="Low complexity" evidence="1">
    <location>
        <begin position="257"/>
        <end position="287"/>
    </location>
</feature>
<protein>
    <submittedName>
        <fullName evidence="3">Cell surface protein</fullName>
    </submittedName>
</protein>